<name>A0ABQ3WE21_9ACTN</name>
<reference evidence="1" key="1">
    <citation type="submission" date="2021-01" db="EMBL/GenBank/DDBJ databases">
        <title>Whole genome shotgun sequence of Actinoplanes capillaceus NBRC 16408.</title>
        <authorList>
            <person name="Komaki H."/>
            <person name="Tamura T."/>
        </authorList>
    </citation>
    <scope>NUCLEOTIDE SEQUENCE [LARGE SCALE GENOMIC DNA]</scope>
    <source>
        <strain evidence="1">NBRC 16408</strain>
    </source>
</reference>
<accession>A0ABQ3WE21</accession>
<organism evidence="1">
    <name type="scientific">Actinoplanes campanulatus</name>
    <dbReference type="NCBI Taxonomy" id="113559"/>
    <lineage>
        <taxon>Bacteria</taxon>
        <taxon>Bacillati</taxon>
        <taxon>Actinomycetota</taxon>
        <taxon>Actinomycetes</taxon>
        <taxon>Micromonosporales</taxon>
        <taxon>Micromonosporaceae</taxon>
        <taxon>Actinoplanes</taxon>
    </lineage>
</organism>
<comment type="caution">
    <text evidence="1">The sequence shown here is derived from an EMBL/GenBank/DDBJ whole genome shotgun (WGS) entry which is preliminary data.</text>
</comment>
<sequence>MVLAAWERSHSPIPMEVFMRNAIILLAGGILLTATACGTAADTAAPAGSAAVVAPGIATGCQALAAAYGANMAPFAKALTESVSDPKAVAKAQQALASFATAIDDATKGSEDAELRTDGKKAAEQLRTKSGDAKFFQAIKTPEDVDKTMGQNLTEWLSPVQRHCQ</sequence>
<evidence type="ECO:0000313" key="1">
    <source>
        <dbReference type="EMBL" id="GID42948.1"/>
    </source>
</evidence>
<protein>
    <submittedName>
        <fullName evidence="1">Uncharacterized protein</fullName>
    </submittedName>
</protein>
<gene>
    <name evidence="1" type="ORF">Aca07nite_02230</name>
</gene>
<proteinExistence type="predicted"/>
<dbReference type="EMBL" id="BOMF01000001">
    <property type="protein sequence ID" value="GID42948.1"/>
    <property type="molecule type" value="Genomic_DNA"/>
</dbReference>